<name>A0A0L6VHU0_9BASI</name>
<gene>
    <name evidence="1" type="ORF">VP01_1680g4</name>
</gene>
<sequence>MEIPNFARSGSTKADLANKILSIVTKIQELQTSYSKASDFQRNTGSGLLDDNIENGTSTLPAALVKICKYWDELDPIMGAQTVSNPPVTTDSTQLREFDLQNNYSTDNQDLMCHPSRPMGYQMKTLKLTALRHTPQRQQQAGHQISANPEDTKGIDLEMLVAENNVYQTKALEARERQDSLKIQAKNAKVKVAADRNRNMLKIENQKVHILEMEARMKFRHNEMRIKQAELEEVQKRIAFVQQLKDLGHTPEEIDKFMGVKFSQRRNKS</sequence>
<organism evidence="1 2">
    <name type="scientific">Puccinia sorghi</name>
    <dbReference type="NCBI Taxonomy" id="27349"/>
    <lineage>
        <taxon>Eukaryota</taxon>
        <taxon>Fungi</taxon>
        <taxon>Dikarya</taxon>
        <taxon>Basidiomycota</taxon>
        <taxon>Pucciniomycotina</taxon>
        <taxon>Pucciniomycetes</taxon>
        <taxon>Pucciniales</taxon>
        <taxon>Pucciniaceae</taxon>
        <taxon>Puccinia</taxon>
    </lineage>
</organism>
<proteinExistence type="predicted"/>
<dbReference type="AlphaFoldDB" id="A0A0L6VHU0"/>
<protein>
    <submittedName>
        <fullName evidence="1">Uncharacterized protein</fullName>
    </submittedName>
</protein>
<accession>A0A0L6VHU0</accession>
<dbReference type="VEuPathDB" id="FungiDB:VP01_1680g4"/>
<dbReference type="OrthoDB" id="2157595at2759"/>
<dbReference type="EMBL" id="LAVV01006482">
    <property type="protein sequence ID" value="KNZ59685.1"/>
    <property type="molecule type" value="Genomic_DNA"/>
</dbReference>
<comment type="caution">
    <text evidence="1">The sequence shown here is derived from an EMBL/GenBank/DDBJ whole genome shotgun (WGS) entry which is preliminary data.</text>
</comment>
<evidence type="ECO:0000313" key="1">
    <source>
        <dbReference type="EMBL" id="KNZ59685.1"/>
    </source>
</evidence>
<keyword evidence="2" id="KW-1185">Reference proteome</keyword>
<reference evidence="1 2" key="1">
    <citation type="submission" date="2015-08" db="EMBL/GenBank/DDBJ databases">
        <title>Next Generation Sequencing and Analysis of the Genome of Puccinia sorghi L Schw, the Causal Agent of Maize Common Rust.</title>
        <authorList>
            <person name="Rochi L."/>
            <person name="Burguener G."/>
            <person name="Darino M."/>
            <person name="Turjanski A."/>
            <person name="Kreff E."/>
            <person name="Dieguez M.J."/>
            <person name="Sacco F."/>
        </authorList>
    </citation>
    <scope>NUCLEOTIDE SEQUENCE [LARGE SCALE GENOMIC DNA]</scope>
    <source>
        <strain evidence="1 2">RO10H11247</strain>
    </source>
</reference>
<dbReference type="Proteomes" id="UP000037035">
    <property type="component" value="Unassembled WGS sequence"/>
</dbReference>
<dbReference type="PANTHER" id="PTHR33324">
    <property type="entry name" value="EXPRESSED PROTEIN"/>
    <property type="match status" value="1"/>
</dbReference>
<dbReference type="STRING" id="27349.A0A0L6VHU0"/>
<dbReference type="PANTHER" id="PTHR33324:SF2">
    <property type="entry name" value="MYB_SANT-LIKE DNA-BINDING DOMAIN-CONTAINING PROTEIN"/>
    <property type="match status" value="1"/>
</dbReference>
<evidence type="ECO:0000313" key="2">
    <source>
        <dbReference type="Proteomes" id="UP000037035"/>
    </source>
</evidence>